<dbReference type="InterPro" id="IPR059180">
    <property type="entry name" value="3D_YorM"/>
</dbReference>
<evidence type="ECO:0000313" key="4">
    <source>
        <dbReference type="Proteomes" id="UP001652445"/>
    </source>
</evidence>
<evidence type="ECO:0000259" key="2">
    <source>
        <dbReference type="PROSITE" id="PS51782"/>
    </source>
</evidence>
<accession>A0ABT2UR38</accession>
<dbReference type="Pfam" id="PF01476">
    <property type="entry name" value="LysM"/>
    <property type="match status" value="1"/>
</dbReference>
<evidence type="ECO:0000313" key="3">
    <source>
        <dbReference type="EMBL" id="MCU6797120.1"/>
    </source>
</evidence>
<dbReference type="PANTHER" id="PTHR39160:SF4">
    <property type="entry name" value="RESUSCITATION-PROMOTING FACTOR RPFB"/>
    <property type="match status" value="1"/>
</dbReference>
<dbReference type="InterPro" id="IPR010611">
    <property type="entry name" value="3D_dom"/>
</dbReference>
<dbReference type="CDD" id="cd14667">
    <property type="entry name" value="3D_containing_proteins"/>
    <property type="match status" value="1"/>
</dbReference>
<dbReference type="InterPro" id="IPR036779">
    <property type="entry name" value="LysM_dom_sf"/>
</dbReference>
<reference evidence="3 4" key="1">
    <citation type="submission" date="2022-09" db="EMBL/GenBank/DDBJ databases">
        <authorList>
            <person name="Han X.L."/>
            <person name="Wang Q."/>
            <person name="Lu T."/>
        </authorList>
    </citation>
    <scope>NUCLEOTIDE SEQUENCE [LARGE SCALE GENOMIC DNA]</scope>
    <source>
        <strain evidence="3 4">WQ 127069</strain>
    </source>
</reference>
<keyword evidence="1" id="KW-0732">Signal</keyword>
<dbReference type="EMBL" id="JAOQIO010000113">
    <property type="protein sequence ID" value="MCU6797120.1"/>
    <property type="molecule type" value="Genomic_DNA"/>
</dbReference>
<dbReference type="SUPFAM" id="SSF50685">
    <property type="entry name" value="Barwin-like endoglucanases"/>
    <property type="match status" value="1"/>
</dbReference>
<gene>
    <name evidence="3" type="ORF">OB236_33820</name>
</gene>
<proteinExistence type="predicted"/>
<evidence type="ECO:0000256" key="1">
    <source>
        <dbReference type="ARBA" id="ARBA00022729"/>
    </source>
</evidence>
<keyword evidence="4" id="KW-1185">Reference proteome</keyword>
<dbReference type="PROSITE" id="PS51782">
    <property type="entry name" value="LYSM"/>
    <property type="match status" value="1"/>
</dbReference>
<feature type="domain" description="LysM" evidence="2">
    <location>
        <begin position="75"/>
        <end position="119"/>
    </location>
</feature>
<dbReference type="InterPro" id="IPR018392">
    <property type="entry name" value="LysM"/>
</dbReference>
<dbReference type="InterPro" id="IPR036908">
    <property type="entry name" value="RlpA-like_sf"/>
</dbReference>
<organism evidence="3 4">
    <name type="scientific">Paenibacillus baimaensis</name>
    <dbReference type="NCBI Taxonomy" id="2982185"/>
    <lineage>
        <taxon>Bacteria</taxon>
        <taxon>Bacillati</taxon>
        <taxon>Bacillota</taxon>
        <taxon>Bacilli</taxon>
        <taxon>Bacillales</taxon>
        <taxon>Paenibacillaceae</taxon>
        <taxon>Paenibacillus</taxon>
    </lineage>
</organism>
<dbReference type="CDD" id="cd00118">
    <property type="entry name" value="LysM"/>
    <property type="match status" value="1"/>
</dbReference>
<sequence>MYQRNIKSLYVLILFILLGWKLDFHSHASGIWELNAASLAVPDSKPDLPVQGPVWEPSPKSELNVGMRPIAPKRIMYQVNEGDTLEHIAQQFGNSVETLAMENQLEPSQLLIVGQQLHIPSAEAVIPLPDDQPKVISQVMNSTLTAYTAGAESTGKSEGHPEYGITFSGSKAEEGRTIAVDPAVIPIGTEVFIDGVGIRTAEDTGSAVRGARIDVYMNDLGEAVNFGVKRNVKVYVLSASR</sequence>
<dbReference type="InterPro" id="IPR051933">
    <property type="entry name" value="Resuscitation_pf_RpfB"/>
</dbReference>
<protein>
    <submittedName>
        <fullName evidence="3">3D domain-containing protein</fullName>
    </submittedName>
</protein>
<dbReference type="Gene3D" id="2.40.40.10">
    <property type="entry name" value="RlpA-like domain"/>
    <property type="match status" value="1"/>
</dbReference>
<dbReference type="SMART" id="SM00257">
    <property type="entry name" value="LysM"/>
    <property type="match status" value="1"/>
</dbReference>
<dbReference type="SUPFAM" id="SSF54106">
    <property type="entry name" value="LysM domain"/>
    <property type="match status" value="1"/>
</dbReference>
<comment type="caution">
    <text evidence="3">The sequence shown here is derived from an EMBL/GenBank/DDBJ whole genome shotgun (WGS) entry which is preliminary data.</text>
</comment>
<name>A0ABT2UR38_9BACL</name>
<dbReference type="Pfam" id="PF06725">
    <property type="entry name" value="3D"/>
    <property type="match status" value="1"/>
</dbReference>
<dbReference type="PANTHER" id="PTHR39160">
    <property type="entry name" value="CELL WALL-BINDING PROTEIN YOCH"/>
    <property type="match status" value="1"/>
</dbReference>
<dbReference type="Proteomes" id="UP001652445">
    <property type="component" value="Unassembled WGS sequence"/>
</dbReference>
<dbReference type="RefSeq" id="WP_262687937.1">
    <property type="nucleotide sequence ID" value="NZ_JAOQIO010000113.1"/>
</dbReference>